<dbReference type="NCBIfam" id="NF038123">
    <property type="entry name" value="NF038123_dom"/>
    <property type="match status" value="1"/>
</dbReference>
<dbReference type="GO" id="GO:0007155">
    <property type="term" value="P:cell adhesion"/>
    <property type="evidence" value="ECO:0007669"/>
    <property type="project" value="TreeGrafter"/>
</dbReference>
<dbReference type="Pfam" id="PF06468">
    <property type="entry name" value="Spond_N"/>
    <property type="match status" value="1"/>
</dbReference>
<proteinExistence type="predicted"/>
<organism evidence="2 3">
    <name type="scientific">Candidula unifasciata</name>
    <dbReference type="NCBI Taxonomy" id="100452"/>
    <lineage>
        <taxon>Eukaryota</taxon>
        <taxon>Metazoa</taxon>
        <taxon>Spiralia</taxon>
        <taxon>Lophotrochozoa</taxon>
        <taxon>Mollusca</taxon>
        <taxon>Gastropoda</taxon>
        <taxon>Heterobranchia</taxon>
        <taxon>Euthyneura</taxon>
        <taxon>Panpulmonata</taxon>
        <taxon>Eupulmonata</taxon>
        <taxon>Stylommatophora</taxon>
        <taxon>Helicina</taxon>
        <taxon>Helicoidea</taxon>
        <taxon>Geomitridae</taxon>
        <taxon>Candidula</taxon>
    </lineage>
</organism>
<protein>
    <recommendedName>
        <fullName evidence="1">Spondin domain-containing protein</fullName>
    </recommendedName>
</protein>
<dbReference type="PROSITE" id="PS51020">
    <property type="entry name" value="SPONDIN"/>
    <property type="match status" value="1"/>
</dbReference>
<name>A0A8S3YFL6_9EUPU</name>
<reference evidence="2" key="1">
    <citation type="submission" date="2021-04" db="EMBL/GenBank/DDBJ databases">
        <authorList>
            <consortium name="Molecular Ecology Group"/>
        </authorList>
    </citation>
    <scope>NUCLEOTIDE SEQUENCE</scope>
</reference>
<dbReference type="InterPro" id="IPR009465">
    <property type="entry name" value="Spondin_N"/>
</dbReference>
<feature type="non-terminal residue" evidence="2">
    <location>
        <position position="1"/>
    </location>
</feature>
<evidence type="ECO:0000313" key="2">
    <source>
        <dbReference type="EMBL" id="CAG5115178.1"/>
    </source>
</evidence>
<dbReference type="InterPro" id="IPR051418">
    <property type="entry name" value="Spondin/Thrombospondin_T1"/>
</dbReference>
<dbReference type="PANTHER" id="PTHR11311">
    <property type="entry name" value="SPONDIN"/>
    <property type="match status" value="1"/>
</dbReference>
<feature type="domain" description="Spondin" evidence="1">
    <location>
        <begin position="1"/>
        <end position="86"/>
    </location>
</feature>
<dbReference type="EMBL" id="CAJHNH020000084">
    <property type="protein sequence ID" value="CAG5115178.1"/>
    <property type="molecule type" value="Genomic_DNA"/>
</dbReference>
<feature type="non-terminal residue" evidence="2">
    <location>
        <position position="86"/>
    </location>
</feature>
<comment type="caution">
    <text evidence="2">The sequence shown here is derived from an EMBL/GenBank/DDBJ whole genome shotgun (WGS) entry which is preliminary data.</text>
</comment>
<dbReference type="GO" id="GO:0031012">
    <property type="term" value="C:extracellular matrix"/>
    <property type="evidence" value="ECO:0007669"/>
    <property type="project" value="TreeGrafter"/>
</dbReference>
<gene>
    <name evidence="2" type="ORF">CUNI_LOCUS736</name>
</gene>
<accession>A0A8S3YFL6</accession>
<dbReference type="PANTHER" id="PTHR11311:SF16">
    <property type="entry name" value="SPONDIN-1"/>
    <property type="match status" value="1"/>
</dbReference>
<dbReference type="InterPro" id="IPR038678">
    <property type="entry name" value="Spondin_N_sf"/>
</dbReference>
<dbReference type="AlphaFoldDB" id="A0A8S3YFL6"/>
<evidence type="ECO:0000259" key="1">
    <source>
        <dbReference type="PROSITE" id="PS51020"/>
    </source>
</evidence>
<dbReference type="Proteomes" id="UP000678393">
    <property type="component" value="Unassembled WGS sequence"/>
</dbReference>
<evidence type="ECO:0000313" key="3">
    <source>
        <dbReference type="Proteomes" id="UP000678393"/>
    </source>
</evidence>
<keyword evidence="3" id="KW-1185">Reference proteome</keyword>
<sequence>SDRIRTVIKTKQLWGPEAILDTVRAVFTANKDKHLLSLITMIGPSPDWCLGVSALSMCASNCTWLDSASIDLYPWDAGTDSRRTYL</sequence>
<dbReference type="Gene3D" id="2.60.40.2130">
    <property type="entry name" value="F-spondin domain"/>
    <property type="match status" value="1"/>
</dbReference>
<dbReference type="OrthoDB" id="347314at2759"/>